<evidence type="ECO:0000256" key="1">
    <source>
        <dbReference type="ARBA" id="ARBA00038128"/>
    </source>
</evidence>
<dbReference type="InterPro" id="IPR050471">
    <property type="entry name" value="AB_hydrolase"/>
</dbReference>
<sequence>MIAAAKNPLQDATTIEDVMHSSAWRTQCEEEVLSTIKVTDGVDLFYKDWGTGQPVVFCHGWPLTADAWDPQMLFLVNEGYRVIAHDRRSHGRSTQVGINNTMDAYADDLAALIEFLELRNVILVGHSTGGGEVVRYIARHGCDHVAKAVLIGSVPPVMLKSASNPEGTPMEVFDALREGVTKNRSQFFKDLSIPFFGFNRNGAVISEGVREHFWLQGMLGGIKGEYDCIAQFSETDFTEDLKQIAVPTLLLHGDDDQIVPFGDASVLSAKLIPNSTLKVFPGLAHGMVITHSELINNELLDFIKS</sequence>
<accession>A0A7Y9TG35</accession>
<evidence type="ECO:0000259" key="2">
    <source>
        <dbReference type="Pfam" id="PF00561"/>
    </source>
</evidence>
<keyword evidence="4" id="KW-1185">Reference proteome</keyword>
<dbReference type="PANTHER" id="PTHR43433:SF3">
    <property type="entry name" value="NON-HEME CHLOROPEROXIDASE"/>
    <property type="match status" value="1"/>
</dbReference>
<comment type="caution">
    <text evidence="3">The sequence shown here is derived from an EMBL/GenBank/DDBJ whole genome shotgun (WGS) entry which is preliminary data.</text>
</comment>
<name>A0A7Y9TG35_9BACT</name>
<gene>
    <name evidence="3" type="ORF">HDF17_001331</name>
</gene>
<proteinExistence type="inferred from homology"/>
<dbReference type="InterPro" id="IPR000073">
    <property type="entry name" value="AB_hydrolase_1"/>
</dbReference>
<dbReference type="AlphaFoldDB" id="A0A7Y9TG35"/>
<dbReference type="Proteomes" id="UP000589520">
    <property type="component" value="Unassembled WGS sequence"/>
</dbReference>
<reference evidence="3 4" key="1">
    <citation type="submission" date="2020-07" db="EMBL/GenBank/DDBJ databases">
        <title>Genomic Encyclopedia of Type Strains, Phase IV (KMG-V): Genome sequencing to study the core and pangenomes of soil and plant-associated prokaryotes.</title>
        <authorList>
            <person name="Whitman W."/>
        </authorList>
    </citation>
    <scope>NUCLEOTIDE SEQUENCE [LARGE SCALE GENOMIC DNA]</scope>
    <source>
        <strain evidence="3 4">X4EP2</strain>
    </source>
</reference>
<keyword evidence="3" id="KW-0560">Oxidoreductase</keyword>
<dbReference type="InterPro" id="IPR029058">
    <property type="entry name" value="AB_hydrolase_fold"/>
</dbReference>
<dbReference type="FunFam" id="3.40.50.1820:FF:000205">
    <property type="entry name" value="Non-haem bromoperoxidase BPO-A2"/>
    <property type="match status" value="1"/>
</dbReference>
<dbReference type="PRINTS" id="PR00111">
    <property type="entry name" value="ABHYDROLASE"/>
</dbReference>
<evidence type="ECO:0000313" key="3">
    <source>
        <dbReference type="EMBL" id="NYF79044.1"/>
    </source>
</evidence>
<protein>
    <submittedName>
        <fullName evidence="3">Non-heme chloroperoxidase</fullName>
        <ecNumber evidence="3">1.11.1.10</ecNumber>
    </submittedName>
</protein>
<dbReference type="EC" id="1.11.1.10" evidence="3"/>
<dbReference type="Pfam" id="PF00561">
    <property type="entry name" value="Abhydrolase_1"/>
    <property type="match status" value="1"/>
</dbReference>
<organism evidence="3 4">
    <name type="scientific">Granulicella arctica</name>
    <dbReference type="NCBI Taxonomy" id="940613"/>
    <lineage>
        <taxon>Bacteria</taxon>
        <taxon>Pseudomonadati</taxon>
        <taxon>Acidobacteriota</taxon>
        <taxon>Terriglobia</taxon>
        <taxon>Terriglobales</taxon>
        <taxon>Acidobacteriaceae</taxon>
        <taxon>Granulicella</taxon>
    </lineage>
</organism>
<keyword evidence="3" id="KW-0575">Peroxidase</keyword>
<dbReference type="Gene3D" id="3.40.50.1820">
    <property type="entry name" value="alpha/beta hydrolase"/>
    <property type="match status" value="1"/>
</dbReference>
<dbReference type="EMBL" id="JACCCW010000001">
    <property type="protein sequence ID" value="NYF79044.1"/>
    <property type="molecule type" value="Genomic_DNA"/>
</dbReference>
<dbReference type="GO" id="GO:0016691">
    <property type="term" value="F:chloride peroxidase activity"/>
    <property type="evidence" value="ECO:0007669"/>
    <property type="project" value="UniProtKB-EC"/>
</dbReference>
<dbReference type="SUPFAM" id="SSF53474">
    <property type="entry name" value="alpha/beta-Hydrolases"/>
    <property type="match status" value="1"/>
</dbReference>
<dbReference type="PANTHER" id="PTHR43433">
    <property type="entry name" value="HYDROLASE, ALPHA/BETA FOLD FAMILY PROTEIN"/>
    <property type="match status" value="1"/>
</dbReference>
<comment type="similarity">
    <text evidence="1">Belongs to the AB hydrolase superfamily. Bacterial non-heme haloperoxidase / perhydrolase family.</text>
</comment>
<evidence type="ECO:0000313" key="4">
    <source>
        <dbReference type="Proteomes" id="UP000589520"/>
    </source>
</evidence>
<feature type="domain" description="AB hydrolase-1" evidence="2">
    <location>
        <begin position="54"/>
        <end position="291"/>
    </location>
</feature>